<name>A0AAV7NRB5_PLEWA</name>
<dbReference type="Proteomes" id="UP001066276">
    <property type="component" value="Chromosome 8"/>
</dbReference>
<evidence type="ECO:0000313" key="2">
    <source>
        <dbReference type="EMBL" id="KAJ1118587.1"/>
    </source>
</evidence>
<dbReference type="EMBL" id="JANPWB010000012">
    <property type="protein sequence ID" value="KAJ1118587.1"/>
    <property type="molecule type" value="Genomic_DNA"/>
</dbReference>
<proteinExistence type="predicted"/>
<evidence type="ECO:0000256" key="1">
    <source>
        <dbReference type="SAM" id="MobiDB-lite"/>
    </source>
</evidence>
<feature type="region of interest" description="Disordered" evidence="1">
    <location>
        <begin position="1"/>
        <end position="21"/>
    </location>
</feature>
<organism evidence="2 3">
    <name type="scientific">Pleurodeles waltl</name>
    <name type="common">Iberian ribbed newt</name>
    <dbReference type="NCBI Taxonomy" id="8319"/>
    <lineage>
        <taxon>Eukaryota</taxon>
        <taxon>Metazoa</taxon>
        <taxon>Chordata</taxon>
        <taxon>Craniata</taxon>
        <taxon>Vertebrata</taxon>
        <taxon>Euteleostomi</taxon>
        <taxon>Amphibia</taxon>
        <taxon>Batrachia</taxon>
        <taxon>Caudata</taxon>
        <taxon>Salamandroidea</taxon>
        <taxon>Salamandridae</taxon>
        <taxon>Pleurodelinae</taxon>
        <taxon>Pleurodeles</taxon>
    </lineage>
</organism>
<dbReference type="AlphaFoldDB" id="A0AAV7NRB5"/>
<protein>
    <submittedName>
        <fullName evidence="2">Uncharacterized protein</fullName>
    </submittedName>
</protein>
<reference evidence="2" key="1">
    <citation type="journal article" date="2022" name="bioRxiv">
        <title>Sequencing and chromosome-scale assembly of the giantPleurodeles waltlgenome.</title>
        <authorList>
            <person name="Brown T."/>
            <person name="Elewa A."/>
            <person name="Iarovenko S."/>
            <person name="Subramanian E."/>
            <person name="Araus A.J."/>
            <person name="Petzold A."/>
            <person name="Susuki M."/>
            <person name="Suzuki K.-i.T."/>
            <person name="Hayashi T."/>
            <person name="Toyoda A."/>
            <person name="Oliveira C."/>
            <person name="Osipova E."/>
            <person name="Leigh N.D."/>
            <person name="Simon A."/>
            <person name="Yun M.H."/>
        </authorList>
    </citation>
    <scope>NUCLEOTIDE SEQUENCE</scope>
    <source>
        <strain evidence="2">20211129_DDA</strain>
        <tissue evidence="2">Liver</tissue>
    </source>
</reference>
<accession>A0AAV7NRB5</accession>
<gene>
    <name evidence="2" type="ORF">NDU88_006778</name>
</gene>
<evidence type="ECO:0000313" key="3">
    <source>
        <dbReference type="Proteomes" id="UP001066276"/>
    </source>
</evidence>
<keyword evidence="3" id="KW-1185">Reference proteome</keyword>
<comment type="caution">
    <text evidence="2">The sequence shown here is derived from an EMBL/GenBank/DDBJ whole genome shotgun (WGS) entry which is preliminary data.</text>
</comment>
<sequence>MRRRLQGGSPEEREVSRPGKFGEVVQPTGAAWALFGLWREVYRGAILGRSHHFGKGVRITWQELYSAPVLPTVCNRSGGRRSLNIVPGRRRMADDRVQAALRQLQEARRLDLVREGVFEHP</sequence>